<evidence type="ECO:0008006" key="11">
    <source>
        <dbReference type="Google" id="ProtNLM"/>
    </source>
</evidence>
<dbReference type="InterPro" id="IPR047526">
    <property type="entry name" value="TNR19/27/EDAR"/>
</dbReference>
<dbReference type="GO" id="GO:0038023">
    <property type="term" value="F:signaling receptor activity"/>
    <property type="evidence" value="ECO:0007669"/>
    <property type="project" value="InterPro"/>
</dbReference>
<name>A0A8C8E2Y1_9TELE</name>
<dbReference type="Proteomes" id="UP000694383">
    <property type="component" value="Unplaced"/>
</dbReference>
<sequence>SMCVYLCGPLGLPTERKLYYFHSFFGFMCVLQSCGHGMKDEGFACVPCPQGKYSKGKYEICRRHKDCNALYKATVREPGTAEKDAECGPCLPG</sequence>
<reference evidence="9" key="2">
    <citation type="submission" date="2025-09" db="UniProtKB">
        <authorList>
            <consortium name="Ensembl"/>
        </authorList>
    </citation>
    <scope>IDENTIFICATION</scope>
</reference>
<accession>A0A8C8E2Y1</accession>
<evidence type="ECO:0000256" key="1">
    <source>
        <dbReference type="ARBA" id="ARBA00004167"/>
    </source>
</evidence>
<keyword evidence="7" id="KW-0675">Receptor</keyword>
<evidence type="ECO:0000313" key="10">
    <source>
        <dbReference type="Proteomes" id="UP000694383"/>
    </source>
</evidence>
<keyword evidence="2" id="KW-0812">Transmembrane</keyword>
<keyword evidence="8" id="KW-0325">Glycoprotein</keyword>
<keyword evidence="6" id="KW-1015">Disulfide bond</keyword>
<evidence type="ECO:0000256" key="6">
    <source>
        <dbReference type="ARBA" id="ARBA00023157"/>
    </source>
</evidence>
<proteinExistence type="predicted"/>
<dbReference type="GO" id="GO:0046330">
    <property type="term" value="P:positive regulation of JNK cascade"/>
    <property type="evidence" value="ECO:0007669"/>
    <property type="project" value="InterPro"/>
</dbReference>
<evidence type="ECO:0000313" key="9">
    <source>
        <dbReference type="Ensembl" id="ENSOSIP00000048116.1"/>
    </source>
</evidence>
<evidence type="ECO:0000256" key="2">
    <source>
        <dbReference type="ARBA" id="ARBA00022692"/>
    </source>
</evidence>
<comment type="subcellular location">
    <subcellularLocation>
        <location evidence="1">Membrane</location>
        <topology evidence="1">Single-pass membrane protein</topology>
    </subcellularLocation>
</comment>
<dbReference type="Ensembl" id="ENSOSIT00000050562.1">
    <property type="protein sequence ID" value="ENSOSIP00000048116.1"/>
    <property type="gene ID" value="ENSOSIG00000022678.1"/>
</dbReference>
<evidence type="ECO:0000256" key="5">
    <source>
        <dbReference type="ARBA" id="ARBA00023136"/>
    </source>
</evidence>
<keyword evidence="3" id="KW-0677">Repeat</keyword>
<keyword evidence="4" id="KW-1133">Transmembrane helix</keyword>
<dbReference type="GO" id="GO:0005886">
    <property type="term" value="C:plasma membrane"/>
    <property type="evidence" value="ECO:0007669"/>
    <property type="project" value="TreeGrafter"/>
</dbReference>
<protein>
    <recommendedName>
        <fullName evidence="11">TNFR-Cys domain-containing protein</fullName>
    </recommendedName>
</protein>
<dbReference type="AlphaFoldDB" id="A0A8C8E2Y1"/>
<evidence type="ECO:0000256" key="4">
    <source>
        <dbReference type="ARBA" id="ARBA00022989"/>
    </source>
</evidence>
<keyword evidence="10" id="KW-1185">Reference proteome</keyword>
<evidence type="ECO:0000256" key="8">
    <source>
        <dbReference type="ARBA" id="ARBA00023180"/>
    </source>
</evidence>
<evidence type="ECO:0000256" key="3">
    <source>
        <dbReference type="ARBA" id="ARBA00022737"/>
    </source>
</evidence>
<dbReference type="PANTHER" id="PTHR12120:SF9">
    <property type="entry name" value="TUMOR NECROSIS FACTOR RECEPTOR SUPERFAMILY MEMBER EDAR"/>
    <property type="match status" value="1"/>
</dbReference>
<keyword evidence="5" id="KW-0472">Membrane</keyword>
<dbReference type="PANTHER" id="PTHR12120">
    <property type="entry name" value="TNFR-CYS DOMAIN-CONTAINING PROTEIN"/>
    <property type="match status" value="1"/>
</dbReference>
<dbReference type="GO" id="GO:0043123">
    <property type="term" value="P:positive regulation of canonical NF-kappaB signal transduction"/>
    <property type="evidence" value="ECO:0007669"/>
    <property type="project" value="InterPro"/>
</dbReference>
<organism evidence="9 10">
    <name type="scientific">Oryzias sinensis</name>
    <name type="common">Chinese medaka</name>
    <dbReference type="NCBI Taxonomy" id="183150"/>
    <lineage>
        <taxon>Eukaryota</taxon>
        <taxon>Metazoa</taxon>
        <taxon>Chordata</taxon>
        <taxon>Craniata</taxon>
        <taxon>Vertebrata</taxon>
        <taxon>Euteleostomi</taxon>
        <taxon>Actinopterygii</taxon>
        <taxon>Neopterygii</taxon>
        <taxon>Teleostei</taxon>
        <taxon>Neoteleostei</taxon>
        <taxon>Acanthomorphata</taxon>
        <taxon>Ovalentaria</taxon>
        <taxon>Atherinomorphae</taxon>
        <taxon>Beloniformes</taxon>
        <taxon>Adrianichthyidae</taxon>
        <taxon>Oryziinae</taxon>
        <taxon>Oryzias</taxon>
    </lineage>
</organism>
<evidence type="ECO:0000256" key="7">
    <source>
        <dbReference type="ARBA" id="ARBA00023170"/>
    </source>
</evidence>
<reference evidence="9" key="1">
    <citation type="submission" date="2025-08" db="UniProtKB">
        <authorList>
            <consortium name="Ensembl"/>
        </authorList>
    </citation>
    <scope>IDENTIFICATION</scope>
</reference>
<dbReference type="Gene3D" id="2.10.50.10">
    <property type="entry name" value="Tumor Necrosis Factor Receptor, subunit A, domain 2"/>
    <property type="match status" value="1"/>
</dbReference>